<dbReference type="InterPro" id="IPR058627">
    <property type="entry name" value="MdtA-like_C"/>
</dbReference>
<dbReference type="Gene3D" id="2.40.50.100">
    <property type="match status" value="1"/>
</dbReference>
<dbReference type="Gene3D" id="2.40.420.20">
    <property type="match status" value="1"/>
</dbReference>
<dbReference type="GO" id="GO:0015562">
    <property type="term" value="F:efflux transmembrane transporter activity"/>
    <property type="evidence" value="ECO:0007669"/>
    <property type="project" value="TreeGrafter"/>
</dbReference>
<dbReference type="Pfam" id="PF25893">
    <property type="entry name" value="HH_CzcB"/>
    <property type="match status" value="1"/>
</dbReference>
<dbReference type="Proteomes" id="UP000003586">
    <property type="component" value="Chromosome"/>
</dbReference>
<dbReference type="InterPro" id="IPR058648">
    <property type="entry name" value="HH_CzcB-like"/>
</dbReference>
<dbReference type="NCBIfam" id="TIGR01730">
    <property type="entry name" value="RND_mfp"/>
    <property type="match status" value="1"/>
</dbReference>
<accession>W0F967</accession>
<evidence type="ECO:0000256" key="1">
    <source>
        <dbReference type="ARBA" id="ARBA00009477"/>
    </source>
</evidence>
<proteinExistence type="inferred from homology"/>
<dbReference type="HOGENOM" id="CLU_018816_1_2_10"/>
<name>W0F967_9BACT</name>
<feature type="domain" description="CusB-like beta-barrel" evidence="4">
    <location>
        <begin position="246"/>
        <end position="317"/>
    </location>
</feature>
<dbReference type="Pfam" id="PF25967">
    <property type="entry name" value="RND-MFP_C"/>
    <property type="match status" value="1"/>
</dbReference>
<evidence type="ECO:0000259" key="5">
    <source>
        <dbReference type="Pfam" id="PF25967"/>
    </source>
</evidence>
<evidence type="ECO:0000259" key="4">
    <source>
        <dbReference type="Pfam" id="PF25954"/>
    </source>
</evidence>
<gene>
    <name evidence="6" type="ORF">NIASO_18825</name>
</gene>
<dbReference type="GO" id="GO:1990281">
    <property type="term" value="C:efflux pump complex"/>
    <property type="evidence" value="ECO:0007669"/>
    <property type="project" value="TreeGrafter"/>
</dbReference>
<protein>
    <submittedName>
        <fullName evidence="6">Uncharacterized protein</fullName>
    </submittedName>
</protein>
<dbReference type="KEGG" id="nso:NIASO_18825"/>
<dbReference type="PANTHER" id="PTHR30469">
    <property type="entry name" value="MULTIDRUG RESISTANCE PROTEIN MDTA"/>
    <property type="match status" value="1"/>
</dbReference>
<keyword evidence="7" id="KW-1185">Reference proteome</keyword>
<sequence length="400" mass="43103">MKNVLRYSLPFMLIVSLAACGGGKEKGKVGDLKAKIEKLKGEQKKTNDELASLEAQLEKLEPSAVKAKFISVATIGSGNFDHYIDLQGKIDAKNSGYVAPKGQPGVVRALYVKQGDRVSKGQRLAKLDDAVQRQAVVAAEEQSGVVKAQLGLAKTTYERYKNLWANNIGSEMNVINAKSQVDALTSQLRAAEAQIQQAKEALSFTNVTADISGTIDQVNVRVGEIFAGMAGTVPQISIVNTGVLKLVVNVPETYIDRVKLGTPLKITLPDANNKEFPGKASVVSKLIDPTTRSFYVEATVPQDPAIRANQLAKVQIRDYATSNAITIPVSTLQTDNEGKFVLVAVKEGNNLVARKKRVVVGELYRDQLEVKSGLANGDQLITEGFQSLHEGQVVTTQASN</sequence>
<dbReference type="PROSITE" id="PS51257">
    <property type="entry name" value="PROKAR_LIPOPROTEIN"/>
    <property type="match status" value="1"/>
</dbReference>
<dbReference type="RefSeq" id="WP_008588130.1">
    <property type="nucleotide sequence ID" value="NZ_CP007035.1"/>
</dbReference>
<dbReference type="Pfam" id="PF25954">
    <property type="entry name" value="Beta-barrel_RND_2"/>
    <property type="match status" value="1"/>
</dbReference>
<dbReference type="OrthoDB" id="9806939at2"/>
<dbReference type="Gene3D" id="2.40.30.170">
    <property type="match status" value="1"/>
</dbReference>
<dbReference type="STRING" id="929713.NIASO_18825"/>
<evidence type="ECO:0000259" key="3">
    <source>
        <dbReference type="Pfam" id="PF25893"/>
    </source>
</evidence>
<dbReference type="InterPro" id="IPR006143">
    <property type="entry name" value="RND_pump_MFP"/>
</dbReference>
<feature type="coiled-coil region" evidence="2">
    <location>
        <begin position="174"/>
        <end position="208"/>
    </location>
</feature>
<feature type="domain" description="Multidrug resistance protein MdtA-like C-terminal permuted SH3" evidence="5">
    <location>
        <begin position="323"/>
        <end position="386"/>
    </location>
</feature>
<evidence type="ECO:0000313" key="6">
    <source>
        <dbReference type="EMBL" id="AHF18019.1"/>
    </source>
</evidence>
<dbReference type="EMBL" id="CP007035">
    <property type="protein sequence ID" value="AHF18019.1"/>
    <property type="molecule type" value="Genomic_DNA"/>
</dbReference>
<feature type="domain" description="CzcB-like alpha-helical hairpin" evidence="3">
    <location>
        <begin position="147"/>
        <end position="196"/>
    </location>
</feature>
<evidence type="ECO:0000313" key="7">
    <source>
        <dbReference type="Proteomes" id="UP000003586"/>
    </source>
</evidence>
<dbReference type="PANTHER" id="PTHR30469:SF15">
    <property type="entry name" value="HLYD FAMILY OF SECRETION PROTEINS"/>
    <property type="match status" value="1"/>
</dbReference>
<dbReference type="AlphaFoldDB" id="W0F967"/>
<organism evidence="6 7">
    <name type="scientific">Niabella soli DSM 19437</name>
    <dbReference type="NCBI Taxonomy" id="929713"/>
    <lineage>
        <taxon>Bacteria</taxon>
        <taxon>Pseudomonadati</taxon>
        <taxon>Bacteroidota</taxon>
        <taxon>Chitinophagia</taxon>
        <taxon>Chitinophagales</taxon>
        <taxon>Chitinophagaceae</taxon>
        <taxon>Niabella</taxon>
    </lineage>
</organism>
<dbReference type="InterPro" id="IPR058792">
    <property type="entry name" value="Beta-barrel_RND_2"/>
</dbReference>
<dbReference type="SUPFAM" id="SSF111369">
    <property type="entry name" value="HlyD-like secretion proteins"/>
    <property type="match status" value="1"/>
</dbReference>
<reference evidence="6 7" key="1">
    <citation type="submission" date="2013-12" db="EMBL/GenBank/DDBJ databases">
        <authorList>
            <consortium name="DOE Joint Genome Institute"/>
            <person name="Eisen J."/>
            <person name="Huntemann M."/>
            <person name="Han J."/>
            <person name="Chen A."/>
            <person name="Kyrpides N."/>
            <person name="Mavromatis K."/>
            <person name="Markowitz V."/>
            <person name="Palaniappan K."/>
            <person name="Ivanova N."/>
            <person name="Schaumberg A."/>
            <person name="Pati A."/>
            <person name="Liolios K."/>
            <person name="Nordberg H.P."/>
            <person name="Cantor M.N."/>
            <person name="Hua S.X."/>
            <person name="Woyke T."/>
        </authorList>
    </citation>
    <scope>NUCLEOTIDE SEQUENCE [LARGE SCALE GENOMIC DNA]</scope>
    <source>
        <strain evidence="7">DSM 19437</strain>
    </source>
</reference>
<dbReference type="Gene3D" id="1.10.287.470">
    <property type="entry name" value="Helix hairpin bin"/>
    <property type="match status" value="1"/>
</dbReference>
<comment type="similarity">
    <text evidence="1">Belongs to the membrane fusion protein (MFP) (TC 8.A.1) family.</text>
</comment>
<feature type="coiled-coil region" evidence="2">
    <location>
        <begin position="29"/>
        <end position="56"/>
    </location>
</feature>
<evidence type="ECO:0000256" key="2">
    <source>
        <dbReference type="SAM" id="Coils"/>
    </source>
</evidence>
<dbReference type="eggNOG" id="COG0845">
    <property type="taxonomic scope" value="Bacteria"/>
</dbReference>
<keyword evidence="2" id="KW-0175">Coiled coil</keyword>